<keyword evidence="5 6" id="KW-0472">Membrane</keyword>
<evidence type="ECO:0000256" key="6">
    <source>
        <dbReference type="SAM" id="Phobius"/>
    </source>
</evidence>
<dbReference type="OrthoDB" id="5611741at2"/>
<feature type="transmembrane region" description="Helical" evidence="6">
    <location>
        <begin position="75"/>
        <end position="93"/>
    </location>
</feature>
<dbReference type="Proteomes" id="UP000094761">
    <property type="component" value="Unassembled WGS sequence"/>
</dbReference>
<reference evidence="8" key="2">
    <citation type="submission" date="2022-11" db="EMBL/GenBank/DDBJ databases">
        <title>Role of the vibriolysin VemA secreted by the emergent pathogen Vibrio europaeus in the colonization of Manila clam mucus.</title>
        <authorList>
            <person name="Martinez C."/>
            <person name="Rodriguez S."/>
            <person name="Vences A."/>
            <person name="Barja J.L."/>
            <person name="Toranzo A.E."/>
            <person name="Dubert J."/>
        </authorList>
    </citation>
    <scope>NUCLEOTIDE SEQUENCE</scope>
    <source>
        <strain evidence="8">3454</strain>
    </source>
</reference>
<dbReference type="GO" id="GO:0005886">
    <property type="term" value="C:plasma membrane"/>
    <property type="evidence" value="ECO:0007669"/>
    <property type="project" value="UniProtKB-SubCell"/>
</dbReference>
<keyword evidence="11" id="KW-1185">Reference proteome</keyword>
<dbReference type="EMBL" id="JAPFIT010000012">
    <property type="protein sequence ID" value="MDC5740082.1"/>
    <property type="molecule type" value="Genomic_DNA"/>
</dbReference>
<accession>A0A178J585</accession>
<evidence type="ECO:0000256" key="1">
    <source>
        <dbReference type="ARBA" id="ARBA00004651"/>
    </source>
</evidence>
<gene>
    <name evidence="9" type="ORF">AZ468_17065</name>
    <name evidence="8" type="ORF">OPW20_08375</name>
</gene>
<evidence type="ECO:0000259" key="7">
    <source>
        <dbReference type="Pfam" id="PF00482"/>
    </source>
</evidence>
<dbReference type="InterPro" id="IPR042094">
    <property type="entry name" value="T2SS_GspF_sf"/>
</dbReference>
<feature type="domain" description="Type II secretion system protein GspF" evidence="7">
    <location>
        <begin position="137"/>
        <end position="259"/>
    </location>
</feature>
<keyword evidence="2" id="KW-1003">Cell membrane</keyword>
<feature type="transmembrane region" description="Helical" evidence="6">
    <location>
        <begin position="247"/>
        <end position="271"/>
    </location>
</feature>
<evidence type="ECO:0000313" key="9">
    <source>
        <dbReference type="EMBL" id="OAM97262.1"/>
    </source>
</evidence>
<evidence type="ECO:0000313" key="8">
    <source>
        <dbReference type="EMBL" id="MDC5740082.1"/>
    </source>
</evidence>
<reference evidence="9 10" key="1">
    <citation type="submission" date="2016-03" db="EMBL/GenBank/DDBJ databases">
        <title>Draft genome sequence of the Vibrio tubiashii subs. europaeus.</title>
        <authorList>
            <person name="Spinard E."/>
            <person name="Dubert J."/>
            <person name="Nelson D.R."/>
            <person name="Barja J.L."/>
        </authorList>
    </citation>
    <scope>NUCLEOTIDE SEQUENCE [LARGE SCALE GENOMIC DNA]</scope>
    <source>
        <strain evidence="10">PP-638</strain>
        <strain evidence="9">PP2-638</strain>
    </source>
</reference>
<proteinExistence type="predicted"/>
<keyword evidence="4 6" id="KW-1133">Transmembrane helix</keyword>
<dbReference type="PANTHER" id="PTHR35007">
    <property type="entry name" value="INTEGRAL MEMBRANE PROTEIN-RELATED"/>
    <property type="match status" value="1"/>
</dbReference>
<dbReference type="RefSeq" id="WP_069668466.1">
    <property type="nucleotide sequence ID" value="NZ_JAPFIM010000015.1"/>
</dbReference>
<feature type="transmembrane region" description="Helical" evidence="6">
    <location>
        <begin position="99"/>
        <end position="118"/>
    </location>
</feature>
<evidence type="ECO:0000313" key="11">
    <source>
        <dbReference type="Proteomes" id="UP001150001"/>
    </source>
</evidence>
<evidence type="ECO:0000313" key="10">
    <source>
        <dbReference type="Proteomes" id="UP000094761"/>
    </source>
</evidence>
<feature type="transmembrane region" description="Helical" evidence="6">
    <location>
        <begin position="6"/>
        <end position="21"/>
    </location>
</feature>
<comment type="subcellular location">
    <subcellularLocation>
        <location evidence="1">Cell membrane</location>
        <topology evidence="1">Multi-pass membrane protein</topology>
    </subcellularLocation>
</comment>
<dbReference type="EMBL" id="LUAX01000007">
    <property type="protein sequence ID" value="OAM97262.1"/>
    <property type="molecule type" value="Genomic_DNA"/>
</dbReference>
<comment type="caution">
    <text evidence="9">The sequence shown here is derived from an EMBL/GenBank/DDBJ whole genome shotgun (WGS) entry which is preliminary data.</text>
</comment>
<dbReference type="GeneID" id="78077430"/>
<keyword evidence="3 6" id="KW-0812">Transmembrane</keyword>
<protein>
    <submittedName>
        <fullName evidence="9">Pilus assembly protein TadB</fullName>
    </submittedName>
    <submittedName>
        <fullName evidence="8">Type II secretion system F family protein</fullName>
    </submittedName>
</protein>
<name>A0A178J585_9VIBR</name>
<evidence type="ECO:0000256" key="3">
    <source>
        <dbReference type="ARBA" id="ARBA00022692"/>
    </source>
</evidence>
<dbReference type="Proteomes" id="UP001150001">
    <property type="component" value="Unassembled WGS sequence"/>
</dbReference>
<organism evidence="9 10">
    <name type="scientific">Vibrio europaeus</name>
    <dbReference type="NCBI Taxonomy" id="300876"/>
    <lineage>
        <taxon>Bacteria</taxon>
        <taxon>Pseudomonadati</taxon>
        <taxon>Pseudomonadota</taxon>
        <taxon>Gammaproteobacteria</taxon>
        <taxon>Vibrionales</taxon>
        <taxon>Vibrionaceae</taxon>
        <taxon>Vibrio</taxon>
        <taxon>Vibrio oreintalis group</taxon>
    </lineage>
</organism>
<sequence>MIQVLVFAVVFFLSAILYLLRQHSLKKVVKQRVDSVALSPRHDAELSIIKKATSKGIVRSLFARLDALFSRGDKIVLTLGMIALPCLSFYFVTEIAWSWRIISGLTIGLLACCALYIVRKRQQAEEFERDITQVLGLISRAVSAGLSVPQAIEQVAQSQSGLLGREFLLIQDQLSLGRSLRSTLDEACARLPYKAFRYFSVALILNQSNGGQLRDILHSLSRTLHDNRAMQKKVKSLTSEPRMTARFLSILPFALLGVVAWMDSSLFSLLIDTESGQAVLIYCGISILIGAALLQALTKNRRFS</sequence>
<evidence type="ECO:0000256" key="2">
    <source>
        <dbReference type="ARBA" id="ARBA00022475"/>
    </source>
</evidence>
<dbReference type="InterPro" id="IPR018076">
    <property type="entry name" value="T2SS_GspF_dom"/>
</dbReference>
<dbReference type="PANTHER" id="PTHR35007:SF1">
    <property type="entry name" value="PILUS ASSEMBLY PROTEIN"/>
    <property type="match status" value="1"/>
</dbReference>
<evidence type="ECO:0000256" key="4">
    <source>
        <dbReference type="ARBA" id="ARBA00022989"/>
    </source>
</evidence>
<dbReference type="Pfam" id="PF00482">
    <property type="entry name" value="T2SSF"/>
    <property type="match status" value="1"/>
</dbReference>
<dbReference type="Gene3D" id="1.20.81.30">
    <property type="entry name" value="Type II secretion system (T2SS), domain F"/>
    <property type="match status" value="1"/>
</dbReference>
<feature type="transmembrane region" description="Helical" evidence="6">
    <location>
        <begin position="277"/>
        <end position="297"/>
    </location>
</feature>
<evidence type="ECO:0000256" key="5">
    <source>
        <dbReference type="ARBA" id="ARBA00023136"/>
    </source>
</evidence>
<dbReference type="AlphaFoldDB" id="A0A178J585"/>